<organism evidence="1 2">
    <name type="scientific">Rathayibacter tanaceti</name>
    <dbReference type="NCBI Taxonomy" id="1671680"/>
    <lineage>
        <taxon>Bacteria</taxon>
        <taxon>Bacillati</taxon>
        <taxon>Actinomycetota</taxon>
        <taxon>Actinomycetes</taxon>
        <taxon>Micrococcales</taxon>
        <taxon>Microbacteriaceae</taxon>
        <taxon>Rathayibacter</taxon>
    </lineage>
</organism>
<evidence type="ECO:0000313" key="2">
    <source>
        <dbReference type="Proteomes" id="UP000076717"/>
    </source>
</evidence>
<evidence type="ECO:0000313" key="1">
    <source>
        <dbReference type="EMBL" id="KZX22332.1"/>
    </source>
</evidence>
<dbReference type="AlphaFoldDB" id="A0A166IG39"/>
<name>A0A166IG39_9MICO</name>
<reference evidence="1 2" key="1">
    <citation type="submission" date="2015-08" db="EMBL/GenBank/DDBJ databases">
        <title>Draft Genome Sequence of Rathayibacter sp. Strain VKM Ac-2596 Isolated from Leaf Gall Induced by Plant-Parasitic Nematodes.</title>
        <authorList>
            <person name="Vasilenko O.V."/>
            <person name="Starodumova I.P."/>
            <person name="Tarlachkov S.V."/>
            <person name="Dorofeeva L.V."/>
            <person name="Evtushenko L.I."/>
        </authorList>
    </citation>
    <scope>NUCLEOTIDE SEQUENCE [LARGE SCALE GENOMIC DNA]</scope>
    <source>
        <strain evidence="1 2">VKM Ac-2596</strain>
    </source>
</reference>
<gene>
    <name evidence="1" type="ORF">ACH61_00574</name>
</gene>
<dbReference type="Proteomes" id="UP000076717">
    <property type="component" value="Unassembled WGS sequence"/>
</dbReference>
<sequence>MAERSGRHSVGTRSRVRPAESVRARVLAAAVHSSDTRIRTHAITRRCAVASQGAVLATAPSLVVATTPRDGVRQHGGH</sequence>
<accession>A0A166IG39</accession>
<protein>
    <submittedName>
        <fullName evidence="1">Uncharacterized protein</fullName>
    </submittedName>
</protein>
<keyword evidence="2" id="KW-1185">Reference proteome</keyword>
<proteinExistence type="predicted"/>
<comment type="caution">
    <text evidence="1">The sequence shown here is derived from an EMBL/GenBank/DDBJ whole genome shotgun (WGS) entry which is preliminary data.</text>
</comment>
<dbReference type="EMBL" id="LIIN01000010">
    <property type="protein sequence ID" value="KZX22332.1"/>
    <property type="molecule type" value="Genomic_DNA"/>
</dbReference>